<dbReference type="STRING" id="341663.Q0CYN6"/>
<protein>
    <recommendedName>
        <fullName evidence="3">Protein kinase domain-containing protein</fullName>
    </recommendedName>
</protein>
<dbReference type="OMA" id="IFLVIVH"/>
<dbReference type="GeneID" id="4316222"/>
<dbReference type="eggNOG" id="ENOG502RME7">
    <property type="taxonomic scope" value="Eukaryota"/>
</dbReference>
<evidence type="ECO:0000313" key="1">
    <source>
        <dbReference type="EMBL" id="EAU37955.1"/>
    </source>
</evidence>
<dbReference type="HOGENOM" id="CLU_076921_1_0_1"/>
<dbReference type="RefSeq" id="XP_001208563.1">
    <property type="nucleotide sequence ID" value="XM_001208563.1"/>
</dbReference>
<proteinExistence type="predicted"/>
<organism evidence="1 2">
    <name type="scientific">Aspergillus terreus (strain NIH 2624 / FGSC A1156)</name>
    <dbReference type="NCBI Taxonomy" id="341663"/>
    <lineage>
        <taxon>Eukaryota</taxon>
        <taxon>Fungi</taxon>
        <taxon>Dikarya</taxon>
        <taxon>Ascomycota</taxon>
        <taxon>Pezizomycotina</taxon>
        <taxon>Eurotiomycetes</taxon>
        <taxon>Eurotiomycetidae</taxon>
        <taxon>Eurotiales</taxon>
        <taxon>Aspergillaceae</taxon>
        <taxon>Aspergillus</taxon>
        <taxon>Aspergillus subgen. Circumdati</taxon>
    </lineage>
</organism>
<name>Q0CYN6_ASPTN</name>
<dbReference type="AlphaFoldDB" id="Q0CYN6"/>
<dbReference type="EMBL" id="CH476595">
    <property type="protein sequence ID" value="EAU37955.1"/>
    <property type="molecule type" value="Genomic_DNA"/>
</dbReference>
<sequence length="224" mass="26438">MHFENVMPTEIRFEDELYSSEYSHLFLVIVRDVTCVMKVHHGRGPREFYEPDDRELDIHVCESSAYRRLKSHGLCDKGLVPKYFGSMRKFDPSLCEPHLDAFLDDEYLPSAIFIEYIPGMEMLDIETCTEPRFNNIIQGIKEIHKALVEHGDPKPRNIMVFKDDPERVVWIDFDRADTFDEDRITERQKQRLDEEEQMVSELVDCLRADSKKGKLDEAYLFYCS</sequence>
<accession>Q0CYN6</accession>
<dbReference type="OrthoDB" id="4185642at2759"/>
<dbReference type="InterPro" id="IPR011009">
    <property type="entry name" value="Kinase-like_dom_sf"/>
</dbReference>
<evidence type="ECO:0000313" key="2">
    <source>
        <dbReference type="Proteomes" id="UP000007963"/>
    </source>
</evidence>
<dbReference type="SUPFAM" id="SSF56112">
    <property type="entry name" value="Protein kinase-like (PK-like)"/>
    <property type="match status" value="1"/>
</dbReference>
<dbReference type="Pfam" id="PF06293">
    <property type="entry name" value="Kdo"/>
    <property type="match status" value="1"/>
</dbReference>
<dbReference type="Proteomes" id="UP000007963">
    <property type="component" value="Unassembled WGS sequence"/>
</dbReference>
<reference evidence="2" key="1">
    <citation type="submission" date="2005-09" db="EMBL/GenBank/DDBJ databases">
        <title>Annotation of the Aspergillus terreus NIH2624 genome.</title>
        <authorList>
            <person name="Birren B.W."/>
            <person name="Lander E.S."/>
            <person name="Galagan J.E."/>
            <person name="Nusbaum C."/>
            <person name="Devon K."/>
            <person name="Henn M."/>
            <person name="Ma L.-J."/>
            <person name="Jaffe D.B."/>
            <person name="Butler J."/>
            <person name="Alvarez P."/>
            <person name="Gnerre S."/>
            <person name="Grabherr M."/>
            <person name="Kleber M."/>
            <person name="Mauceli E.W."/>
            <person name="Brockman W."/>
            <person name="Rounsley S."/>
            <person name="Young S.K."/>
            <person name="LaButti K."/>
            <person name="Pushparaj V."/>
            <person name="DeCaprio D."/>
            <person name="Crawford M."/>
            <person name="Koehrsen M."/>
            <person name="Engels R."/>
            <person name="Montgomery P."/>
            <person name="Pearson M."/>
            <person name="Howarth C."/>
            <person name="Larson L."/>
            <person name="Luoma S."/>
            <person name="White J."/>
            <person name="Alvarado L."/>
            <person name="Kodira C.D."/>
            <person name="Zeng Q."/>
            <person name="Oleary S."/>
            <person name="Yandava C."/>
            <person name="Denning D.W."/>
            <person name="Nierman W.C."/>
            <person name="Milne T."/>
            <person name="Madden K."/>
        </authorList>
    </citation>
    <scope>NUCLEOTIDE SEQUENCE [LARGE SCALE GENOMIC DNA]</scope>
    <source>
        <strain evidence="2">NIH 2624 / FGSC A1156</strain>
    </source>
</reference>
<dbReference type="VEuPathDB" id="FungiDB:ATEG_01198"/>
<gene>
    <name evidence="1" type="ORF">ATEG_01198</name>
</gene>
<evidence type="ECO:0008006" key="3">
    <source>
        <dbReference type="Google" id="ProtNLM"/>
    </source>
</evidence>
<dbReference type="Gene3D" id="1.10.510.10">
    <property type="entry name" value="Transferase(Phosphotransferase) domain 1"/>
    <property type="match status" value="1"/>
</dbReference>